<proteinExistence type="predicted"/>
<organism evidence="2 3">
    <name type="scientific">Microvirga vignae</name>
    <dbReference type="NCBI Taxonomy" id="1225564"/>
    <lineage>
        <taxon>Bacteria</taxon>
        <taxon>Pseudomonadati</taxon>
        <taxon>Pseudomonadota</taxon>
        <taxon>Alphaproteobacteria</taxon>
        <taxon>Hyphomicrobiales</taxon>
        <taxon>Methylobacteriaceae</taxon>
        <taxon>Microvirga</taxon>
    </lineage>
</organism>
<protein>
    <recommendedName>
        <fullName evidence="1">Mannose-6-phosphate isomerase type II C-terminal domain-containing protein</fullName>
    </recommendedName>
</protein>
<feature type="domain" description="Mannose-6-phosphate isomerase type II C-terminal" evidence="1">
    <location>
        <begin position="36"/>
        <end position="61"/>
    </location>
</feature>
<comment type="caution">
    <text evidence="2">The sequence shown here is derived from an EMBL/GenBank/DDBJ whole genome shotgun (WGS) entry which is preliminary data.</text>
</comment>
<dbReference type="STRING" id="1225564.AA309_27950"/>
<dbReference type="GO" id="GO:0016779">
    <property type="term" value="F:nucleotidyltransferase activity"/>
    <property type="evidence" value="ECO:0007669"/>
    <property type="project" value="InterPro"/>
</dbReference>
<accession>A0A0H1R4R9</accession>
<gene>
    <name evidence="2" type="ORF">AA309_27950</name>
</gene>
<evidence type="ECO:0000313" key="2">
    <source>
        <dbReference type="EMBL" id="KLK90059.1"/>
    </source>
</evidence>
<dbReference type="Proteomes" id="UP000035489">
    <property type="component" value="Unassembled WGS sequence"/>
</dbReference>
<name>A0A0H1R4R9_9HYPH</name>
<dbReference type="InterPro" id="IPR001538">
    <property type="entry name" value="Man6P_isomerase-2_C"/>
</dbReference>
<keyword evidence="3" id="KW-1185">Reference proteome</keyword>
<dbReference type="GO" id="GO:0005976">
    <property type="term" value="P:polysaccharide metabolic process"/>
    <property type="evidence" value="ECO:0007669"/>
    <property type="project" value="InterPro"/>
</dbReference>
<reference evidence="2 3" key="1">
    <citation type="submission" date="2015-05" db="EMBL/GenBank/DDBJ databases">
        <title>Draft genome sequence of Microvirga vignae strain BR3299, a novel nitrogen fixing bacteria isolated from Brazil semi-aired region.</title>
        <authorList>
            <person name="Zilli J.E."/>
            <person name="Passos S.R."/>
            <person name="Leite J."/>
            <person name="Baldani J.I."/>
            <person name="Xavier G.R."/>
            <person name="Rumjaneck N.G."/>
            <person name="Simoes-Araujo J.L."/>
        </authorList>
    </citation>
    <scope>NUCLEOTIDE SEQUENCE [LARGE SCALE GENOMIC DNA]</scope>
    <source>
        <strain evidence="2 3">BR3299</strain>
    </source>
</reference>
<evidence type="ECO:0000313" key="3">
    <source>
        <dbReference type="Proteomes" id="UP000035489"/>
    </source>
</evidence>
<dbReference type="Pfam" id="PF01050">
    <property type="entry name" value="MannoseP_isomer"/>
    <property type="match status" value="1"/>
</dbReference>
<dbReference type="PATRIC" id="fig|1225564.3.peg.102"/>
<evidence type="ECO:0000259" key="1">
    <source>
        <dbReference type="Pfam" id="PF01050"/>
    </source>
</evidence>
<sequence length="65" mass="7293">MGGLLICRRVQAMARIPSNQLHGAYRDCLNEPTDSKCIPLEVIEVQVGSYTGEDDIVRVEDVYVR</sequence>
<dbReference type="AlphaFoldDB" id="A0A0H1R4R9"/>
<dbReference type="EMBL" id="LCYG01000102">
    <property type="protein sequence ID" value="KLK90059.1"/>
    <property type="molecule type" value="Genomic_DNA"/>
</dbReference>